<reference evidence="1" key="1">
    <citation type="submission" date="2023-05" db="EMBL/GenBank/DDBJ databases">
        <authorList>
            <consortium name="ELIXIR-Norway"/>
        </authorList>
    </citation>
    <scope>NUCLEOTIDE SEQUENCE</scope>
</reference>
<gene>
    <name evidence="1" type="ORF">MRATA1EN22A_LOCUS12981</name>
</gene>
<dbReference type="Proteomes" id="UP001162501">
    <property type="component" value="Chromosome 22"/>
</dbReference>
<dbReference type="EMBL" id="OX596106">
    <property type="protein sequence ID" value="CAN0162477.1"/>
    <property type="molecule type" value="Genomic_DNA"/>
</dbReference>
<sequence>MPDQARNWDMGFYPAAQGQGGLTLDWVPLGTLTAKYAWTSRSLGRRGQTEEGTTSNVGKETRLPAEAASVLWLVPLRTDIAARGTEAGQPLKGAEEMMPLLKLKESRARGSDKG</sequence>
<proteinExistence type="predicted"/>
<organism evidence="1 2">
    <name type="scientific">Rangifer tarandus platyrhynchus</name>
    <name type="common">Svalbard reindeer</name>
    <dbReference type="NCBI Taxonomy" id="3082113"/>
    <lineage>
        <taxon>Eukaryota</taxon>
        <taxon>Metazoa</taxon>
        <taxon>Chordata</taxon>
        <taxon>Craniata</taxon>
        <taxon>Vertebrata</taxon>
        <taxon>Euteleostomi</taxon>
        <taxon>Mammalia</taxon>
        <taxon>Eutheria</taxon>
        <taxon>Laurasiatheria</taxon>
        <taxon>Artiodactyla</taxon>
        <taxon>Ruminantia</taxon>
        <taxon>Pecora</taxon>
        <taxon>Cervidae</taxon>
        <taxon>Odocoileinae</taxon>
        <taxon>Rangifer</taxon>
    </lineage>
</organism>
<reference evidence="1" key="2">
    <citation type="submission" date="2025-03" db="EMBL/GenBank/DDBJ databases">
        <authorList>
            <consortium name="ELIXIR-Norway"/>
            <consortium name="Elixir Norway"/>
        </authorList>
    </citation>
    <scope>NUCLEOTIDE SEQUENCE</scope>
</reference>
<evidence type="ECO:0000313" key="1">
    <source>
        <dbReference type="EMBL" id="CAN0162477.1"/>
    </source>
</evidence>
<protein>
    <submittedName>
        <fullName evidence="1">Uncharacterized protein</fullName>
    </submittedName>
</protein>
<accession>A0AC59Z1Z0</accession>
<name>A0AC59Z1Z0_RANTA</name>
<evidence type="ECO:0000313" key="2">
    <source>
        <dbReference type="Proteomes" id="UP001162501"/>
    </source>
</evidence>